<dbReference type="RefSeq" id="XP_016433279.1">
    <property type="nucleotide sequence ID" value="XM_016577793.1"/>
</dbReference>
<sequence length="147" mass="16512">MDKNSAPSPDGSDGAFYHVSWEIIMQDIVELILALFNGNSMTRLAAILPKIILENQNGFVSGSLITKNINLAQEIVHDINKEIMDMANAYDRVTHLPYVGDVIRFTSGSKNLLDQIMQQMRNYEKCSGQPPDMKNTWKHFGAPMGIR</sequence>
<name>A0A1S3X064_TOBAC</name>
<accession>A0A1S3X064</accession>
<dbReference type="PANTHER" id="PTHR46890">
    <property type="entry name" value="NON-LTR RETROLELEMENT REVERSE TRANSCRIPTASE-LIKE PROTEIN-RELATED"/>
    <property type="match status" value="1"/>
</dbReference>
<dbReference type="AlphaFoldDB" id="A0A1S3X064"/>
<proteinExistence type="predicted"/>
<evidence type="ECO:0008006" key="2">
    <source>
        <dbReference type="Google" id="ProtNLM"/>
    </source>
</evidence>
<dbReference type="PaxDb" id="4097-A0A1S3X064"/>
<gene>
    <name evidence="1" type="primary">LOC107759781</name>
</gene>
<evidence type="ECO:0000313" key="1">
    <source>
        <dbReference type="RefSeq" id="XP_016433279.1"/>
    </source>
</evidence>
<dbReference type="PANTHER" id="PTHR46890:SF28">
    <property type="entry name" value="REVERSE TRANSCRIPTASE DOMAIN-CONTAINING PROTEIN"/>
    <property type="match status" value="1"/>
</dbReference>
<dbReference type="InterPro" id="IPR052343">
    <property type="entry name" value="Retrotransposon-Effector_Assoc"/>
</dbReference>
<dbReference type="KEGG" id="nta:107759781"/>
<dbReference type="OrthoDB" id="1937198at2759"/>
<protein>
    <recommendedName>
        <fullName evidence="2">Reverse transcriptase domain-containing protein</fullName>
    </recommendedName>
</protein>
<reference evidence="1" key="1">
    <citation type="submission" date="2025-08" db="UniProtKB">
        <authorList>
            <consortium name="RefSeq"/>
        </authorList>
    </citation>
    <scope>IDENTIFICATION</scope>
</reference>
<organism evidence="1">
    <name type="scientific">Nicotiana tabacum</name>
    <name type="common">Common tobacco</name>
    <dbReference type="NCBI Taxonomy" id="4097"/>
    <lineage>
        <taxon>Eukaryota</taxon>
        <taxon>Viridiplantae</taxon>
        <taxon>Streptophyta</taxon>
        <taxon>Embryophyta</taxon>
        <taxon>Tracheophyta</taxon>
        <taxon>Spermatophyta</taxon>
        <taxon>Magnoliopsida</taxon>
        <taxon>eudicotyledons</taxon>
        <taxon>Gunneridae</taxon>
        <taxon>Pentapetalae</taxon>
        <taxon>asterids</taxon>
        <taxon>lamiids</taxon>
        <taxon>Solanales</taxon>
        <taxon>Solanaceae</taxon>
        <taxon>Nicotianoideae</taxon>
        <taxon>Nicotianeae</taxon>
        <taxon>Nicotiana</taxon>
    </lineage>
</organism>